<evidence type="ECO:0000313" key="1">
    <source>
        <dbReference type="EMBL" id="MCQ4164686.1"/>
    </source>
</evidence>
<protein>
    <submittedName>
        <fullName evidence="1">Uncharacterized protein</fullName>
    </submittedName>
</protein>
<evidence type="ECO:0000313" key="2">
    <source>
        <dbReference type="Proteomes" id="UP001165498"/>
    </source>
</evidence>
<dbReference type="Proteomes" id="UP001165498">
    <property type="component" value="Unassembled WGS sequence"/>
</dbReference>
<gene>
    <name evidence="1" type="ORF">NM961_08185</name>
</gene>
<keyword evidence="2" id="KW-1185">Reference proteome</keyword>
<organism evidence="1 2">
    <name type="scientific">Tahibacter harae</name>
    <dbReference type="NCBI Taxonomy" id="2963937"/>
    <lineage>
        <taxon>Bacteria</taxon>
        <taxon>Pseudomonadati</taxon>
        <taxon>Pseudomonadota</taxon>
        <taxon>Gammaproteobacteria</taxon>
        <taxon>Lysobacterales</taxon>
        <taxon>Rhodanobacteraceae</taxon>
        <taxon>Tahibacter</taxon>
    </lineage>
</organism>
<accession>A0ABT1QQV8</accession>
<sequence>MRATPKTIRAAIVSHAVAVEVLLTRASDAERPETRARALESAQRRAEAAHGWARLLPVTAEVRP</sequence>
<proteinExistence type="predicted"/>
<dbReference type="RefSeq" id="WP_255913568.1">
    <property type="nucleotide sequence ID" value="NZ_JANFQO010000006.1"/>
</dbReference>
<comment type="caution">
    <text evidence="1">The sequence shown here is derived from an EMBL/GenBank/DDBJ whole genome shotgun (WGS) entry which is preliminary data.</text>
</comment>
<reference evidence="1" key="1">
    <citation type="submission" date="2022-07" db="EMBL/GenBank/DDBJ databases">
        <title>Tahibacter sp., a new gammaproteobacterium isolated from the silt sample collected at pig farm.</title>
        <authorList>
            <person name="Chen H."/>
        </authorList>
    </citation>
    <scope>NUCLEOTIDE SEQUENCE</scope>
    <source>
        <strain evidence="1">P2K</strain>
    </source>
</reference>
<dbReference type="EMBL" id="JANFQO010000006">
    <property type="protein sequence ID" value="MCQ4164686.1"/>
    <property type="molecule type" value="Genomic_DNA"/>
</dbReference>
<name>A0ABT1QQV8_9GAMM</name>